<gene>
    <name evidence="2" type="ORF">SASPL_140251</name>
</gene>
<evidence type="ECO:0000259" key="1">
    <source>
        <dbReference type="Pfam" id="PF04043"/>
    </source>
</evidence>
<evidence type="ECO:0000313" key="2">
    <source>
        <dbReference type="EMBL" id="KAG6398781.1"/>
    </source>
</evidence>
<dbReference type="Pfam" id="PF04043">
    <property type="entry name" value="PMEI"/>
    <property type="match status" value="1"/>
</dbReference>
<dbReference type="InterPro" id="IPR006501">
    <property type="entry name" value="Pectinesterase_inhib_dom"/>
</dbReference>
<dbReference type="GO" id="GO:0004857">
    <property type="term" value="F:enzyme inhibitor activity"/>
    <property type="evidence" value="ECO:0007669"/>
    <property type="project" value="InterPro"/>
</dbReference>
<dbReference type="SUPFAM" id="SSF101148">
    <property type="entry name" value="Plant invertase/pectin methylesterase inhibitor"/>
    <property type="match status" value="1"/>
</dbReference>
<reference evidence="2" key="2">
    <citation type="submission" date="2020-08" db="EMBL/GenBank/DDBJ databases">
        <title>Plant Genome Project.</title>
        <authorList>
            <person name="Zhang R.-G."/>
        </authorList>
    </citation>
    <scope>NUCLEOTIDE SEQUENCE</scope>
    <source>
        <strain evidence="2">Huo1</strain>
        <tissue evidence="2">Leaf</tissue>
    </source>
</reference>
<keyword evidence="3" id="KW-1185">Reference proteome</keyword>
<name>A0A8X8WQ42_SALSN</name>
<evidence type="ECO:0000313" key="3">
    <source>
        <dbReference type="Proteomes" id="UP000298416"/>
    </source>
</evidence>
<reference evidence="2" key="1">
    <citation type="submission" date="2018-01" db="EMBL/GenBank/DDBJ databases">
        <authorList>
            <person name="Mao J.F."/>
        </authorList>
    </citation>
    <scope>NUCLEOTIDE SEQUENCE</scope>
    <source>
        <strain evidence="2">Huo1</strain>
        <tissue evidence="2">Leaf</tissue>
    </source>
</reference>
<sequence>MVAERRTIEREWRARTCGDVDGRRRNKGGGNAVAGLRFAGSASRAVAAEARRDELKQEEEIPAALLLVLGSQAEARKFVGVNPFCRTASYRRICTQMVSGAVNQHDASVNAIKDTIALADKLKAMVPTIEPAMAHLAPVSRDSIKKVCVSNFDNIVDNLGVGLRAVEEGDVSTATSYLSAATAGDCVDAMLEFGIGADFPLSKYSAHLTQRVDNCLAVILQE</sequence>
<protein>
    <recommendedName>
        <fullName evidence="1">Pectinesterase inhibitor domain-containing protein</fullName>
    </recommendedName>
</protein>
<dbReference type="EMBL" id="PNBA02000015">
    <property type="protein sequence ID" value="KAG6398781.1"/>
    <property type="molecule type" value="Genomic_DNA"/>
</dbReference>
<organism evidence="2">
    <name type="scientific">Salvia splendens</name>
    <name type="common">Scarlet sage</name>
    <dbReference type="NCBI Taxonomy" id="180675"/>
    <lineage>
        <taxon>Eukaryota</taxon>
        <taxon>Viridiplantae</taxon>
        <taxon>Streptophyta</taxon>
        <taxon>Embryophyta</taxon>
        <taxon>Tracheophyta</taxon>
        <taxon>Spermatophyta</taxon>
        <taxon>Magnoliopsida</taxon>
        <taxon>eudicotyledons</taxon>
        <taxon>Gunneridae</taxon>
        <taxon>Pentapetalae</taxon>
        <taxon>asterids</taxon>
        <taxon>lamiids</taxon>
        <taxon>Lamiales</taxon>
        <taxon>Lamiaceae</taxon>
        <taxon>Nepetoideae</taxon>
        <taxon>Mentheae</taxon>
        <taxon>Salviinae</taxon>
        <taxon>Salvia</taxon>
        <taxon>Salvia subgen. Calosphace</taxon>
        <taxon>core Calosphace</taxon>
    </lineage>
</organism>
<dbReference type="Gene3D" id="1.20.140.40">
    <property type="entry name" value="Invertase/pectin methylesterase inhibitor family protein"/>
    <property type="match status" value="1"/>
</dbReference>
<dbReference type="AlphaFoldDB" id="A0A8X8WQ42"/>
<accession>A0A8X8WQ42</accession>
<comment type="caution">
    <text evidence="2">The sequence shown here is derived from an EMBL/GenBank/DDBJ whole genome shotgun (WGS) entry which is preliminary data.</text>
</comment>
<feature type="domain" description="Pectinesterase inhibitor" evidence="1">
    <location>
        <begin position="83"/>
        <end position="218"/>
    </location>
</feature>
<dbReference type="Proteomes" id="UP000298416">
    <property type="component" value="Unassembled WGS sequence"/>
</dbReference>
<dbReference type="InterPro" id="IPR035513">
    <property type="entry name" value="Invertase/methylesterase_inhib"/>
</dbReference>
<proteinExistence type="predicted"/>